<evidence type="ECO:0000313" key="2">
    <source>
        <dbReference type="EMBL" id="MBB3811354.1"/>
    </source>
</evidence>
<organism evidence="2 3">
    <name type="scientific">Pseudochelatococcus contaminans</name>
    <dbReference type="NCBI Taxonomy" id="1538103"/>
    <lineage>
        <taxon>Bacteria</taxon>
        <taxon>Pseudomonadati</taxon>
        <taxon>Pseudomonadota</taxon>
        <taxon>Alphaproteobacteria</taxon>
        <taxon>Hyphomicrobiales</taxon>
        <taxon>Chelatococcaceae</taxon>
        <taxon>Pseudochelatococcus</taxon>
    </lineage>
</organism>
<reference evidence="2 3" key="1">
    <citation type="submission" date="2020-08" db="EMBL/GenBank/DDBJ databases">
        <title>Genomic Encyclopedia of Type Strains, Phase IV (KMG-IV): sequencing the most valuable type-strain genomes for metagenomic binning, comparative biology and taxonomic classification.</title>
        <authorList>
            <person name="Goeker M."/>
        </authorList>
    </citation>
    <scope>NUCLEOTIDE SEQUENCE [LARGE SCALE GENOMIC DNA]</scope>
    <source>
        <strain evidence="2 3">DSM 28760</strain>
    </source>
</reference>
<evidence type="ECO:0000256" key="1">
    <source>
        <dbReference type="SAM" id="Phobius"/>
    </source>
</evidence>
<keyword evidence="1" id="KW-0472">Membrane</keyword>
<name>A0A7W6EIP4_9HYPH</name>
<dbReference type="Proteomes" id="UP000537592">
    <property type="component" value="Unassembled WGS sequence"/>
</dbReference>
<dbReference type="EMBL" id="JACICC010000016">
    <property type="protein sequence ID" value="MBB3811354.1"/>
    <property type="molecule type" value="Genomic_DNA"/>
</dbReference>
<evidence type="ECO:0000313" key="3">
    <source>
        <dbReference type="Proteomes" id="UP000537592"/>
    </source>
</evidence>
<protein>
    <submittedName>
        <fullName evidence="2">Uncharacterized protein</fullName>
    </submittedName>
</protein>
<keyword evidence="1" id="KW-0812">Transmembrane</keyword>
<dbReference type="AlphaFoldDB" id="A0A7W6EIP4"/>
<keyword evidence="3" id="KW-1185">Reference proteome</keyword>
<accession>A0A7W6EIP4</accession>
<proteinExistence type="predicted"/>
<gene>
    <name evidence="2" type="ORF">FHS81_003468</name>
</gene>
<keyword evidence="1" id="KW-1133">Transmembrane helix</keyword>
<comment type="caution">
    <text evidence="2">The sequence shown here is derived from an EMBL/GenBank/DDBJ whole genome shotgun (WGS) entry which is preliminary data.</text>
</comment>
<sequence length="36" mass="3904">MTSLWIVAYLVMPLIVLAMGYAATRLDGDKPLPPGE</sequence>
<feature type="transmembrane region" description="Helical" evidence="1">
    <location>
        <begin position="6"/>
        <end position="24"/>
    </location>
</feature>